<organism evidence="2">
    <name type="scientific">Staphylothermus marinus</name>
    <dbReference type="NCBI Taxonomy" id="2280"/>
    <lineage>
        <taxon>Archaea</taxon>
        <taxon>Thermoproteota</taxon>
        <taxon>Thermoprotei</taxon>
        <taxon>Desulfurococcales</taxon>
        <taxon>Desulfurococcaceae</taxon>
        <taxon>Staphylothermus</taxon>
    </lineage>
</organism>
<feature type="domain" description="AAA+ ATPase" evidence="1">
    <location>
        <begin position="250"/>
        <end position="490"/>
    </location>
</feature>
<comment type="caution">
    <text evidence="2">The sequence shown here is derived from an EMBL/GenBank/DDBJ whole genome shotgun (WGS) entry which is preliminary data.</text>
</comment>
<dbReference type="AlphaFoldDB" id="A0A7C4H8N5"/>
<dbReference type="InterPro" id="IPR051162">
    <property type="entry name" value="T4SS_component"/>
</dbReference>
<dbReference type="InterPro" id="IPR027417">
    <property type="entry name" value="P-loop_NTPase"/>
</dbReference>
<dbReference type="InterPro" id="IPR003593">
    <property type="entry name" value="AAA+_ATPase"/>
</dbReference>
<evidence type="ECO:0000313" key="2">
    <source>
        <dbReference type="EMBL" id="HGM58305.1"/>
    </source>
</evidence>
<name>A0A7C4H8N5_STAMA</name>
<gene>
    <name evidence="2" type="ORF">ENU14_01770</name>
</gene>
<accession>A0A7C4H8N5</accession>
<dbReference type="PANTHER" id="PTHR30121">
    <property type="entry name" value="UNCHARACTERIZED PROTEIN YJGR-RELATED"/>
    <property type="match status" value="1"/>
</dbReference>
<dbReference type="InterPro" id="IPR002789">
    <property type="entry name" value="HerA_central"/>
</dbReference>
<dbReference type="SMART" id="SM00382">
    <property type="entry name" value="AAA"/>
    <property type="match status" value="1"/>
</dbReference>
<dbReference type="PANTHER" id="PTHR30121:SF6">
    <property type="entry name" value="SLR6007 PROTEIN"/>
    <property type="match status" value="1"/>
</dbReference>
<proteinExistence type="predicted"/>
<dbReference type="Pfam" id="PF01935">
    <property type="entry name" value="DUF87"/>
    <property type="match status" value="1"/>
</dbReference>
<dbReference type="SUPFAM" id="SSF52540">
    <property type="entry name" value="P-loop containing nucleoside triphosphate hydrolases"/>
    <property type="match status" value="1"/>
</dbReference>
<reference evidence="2" key="1">
    <citation type="journal article" date="2020" name="mSystems">
        <title>Genome- and Community-Level Interaction Insights into Carbon Utilization and Element Cycling Functions of Hydrothermarchaeota in Hydrothermal Sediment.</title>
        <authorList>
            <person name="Zhou Z."/>
            <person name="Liu Y."/>
            <person name="Xu W."/>
            <person name="Pan J."/>
            <person name="Luo Z.H."/>
            <person name="Li M."/>
        </authorList>
    </citation>
    <scope>NUCLEOTIDE SEQUENCE [LARGE SCALE GENOMIC DNA]</scope>
    <source>
        <strain evidence="2">SpSt-642</strain>
    </source>
</reference>
<protein>
    <submittedName>
        <fullName evidence="2">DUF853 family protein</fullName>
    </submittedName>
</protein>
<evidence type="ECO:0000259" key="1">
    <source>
        <dbReference type="SMART" id="SM00382"/>
    </source>
</evidence>
<dbReference type="EMBL" id="DTBJ01000016">
    <property type="protein sequence ID" value="HGM58305.1"/>
    <property type="molecule type" value="Genomic_DNA"/>
</dbReference>
<dbReference type="Gene3D" id="3.40.50.300">
    <property type="entry name" value="P-loop containing nucleotide triphosphate hydrolases"/>
    <property type="match status" value="2"/>
</dbReference>
<sequence>MIFLKKILEKIENRPDVDFEIKPPDLIIKNKSNVNVIRFLIVDEADFGLNTSSSEEIKRFVETYSSIVEKLPEGSEIKVIKQSIDLNKYISRLSNEILNLKATIDVVEEPHVKQRALVKLRVLESIYEYILRGNSVVRLNMIIKIRGSGRTVSEAISSVSTISSIVKNLLLNELKLRVRDASSRDINRILKYEIGLKQEINVKNIVLDTHRVSSLLPIPVSKKPDISDNGLLIGLDIESNWPVVIPYSVLNKHVLVIGPTGRGKTTLLASIIENIVVDSGIKVMAIDFKSDLIKYIGKGLVEIATPQDYPLNIVYKPDFIESIEWSLIVSDILSNVLKIDQSYLVKILVKIVNRKNNSVENSDLLIDKDLSILSPAIELLTSRPNYNGLKKIINENVVFDLSGHGSAFQNTYCGLLLYLYKKIVFENNNVNRLIVIDEAWRIGSLRILLELVKEGRGRNIGVVMSTQNPSDLPREIIENTHLLIIFGSPNEDYRESIRRILGLPHSLVSKLSYLNIGEAVLLNALDPHPVLIRIKPSQGFQNINLNRD</sequence>